<proteinExistence type="predicted"/>
<dbReference type="EMBL" id="DS268109">
    <property type="protein sequence ID" value="KMM66420.1"/>
    <property type="molecule type" value="Genomic_DNA"/>
</dbReference>
<gene>
    <name evidence="2" type="ORF">CPAG_02758</name>
</gene>
<organism evidence="2 3">
    <name type="scientific">Coccidioides posadasii RMSCC 3488</name>
    <dbReference type="NCBI Taxonomy" id="454284"/>
    <lineage>
        <taxon>Eukaryota</taxon>
        <taxon>Fungi</taxon>
        <taxon>Dikarya</taxon>
        <taxon>Ascomycota</taxon>
        <taxon>Pezizomycotina</taxon>
        <taxon>Eurotiomycetes</taxon>
        <taxon>Eurotiomycetidae</taxon>
        <taxon>Onygenales</taxon>
        <taxon>Onygenaceae</taxon>
        <taxon>Coccidioides</taxon>
    </lineage>
</organism>
<dbReference type="Proteomes" id="UP000054567">
    <property type="component" value="Unassembled WGS sequence"/>
</dbReference>
<evidence type="ECO:0000313" key="3">
    <source>
        <dbReference type="Proteomes" id="UP000054567"/>
    </source>
</evidence>
<dbReference type="AlphaFoldDB" id="A0A0J6FAY4"/>
<evidence type="ECO:0000256" key="1">
    <source>
        <dbReference type="SAM" id="MobiDB-lite"/>
    </source>
</evidence>
<sequence length="102" mass="11171">MDVSALALERVVKVGKLPVRLGQNEKIPGPGSLFPARKRLPFHQRVCPLSIAAQAHEPPSERVSGEATNQLCRWSKSKLTSLTMHEADNMPAPEASDLFATR</sequence>
<reference evidence="3" key="2">
    <citation type="journal article" date="2009" name="Genome Res.">
        <title>Comparative genomic analyses of the human fungal pathogens Coccidioides and their relatives.</title>
        <authorList>
            <person name="Sharpton T.J."/>
            <person name="Stajich J.E."/>
            <person name="Rounsley S.D."/>
            <person name="Gardner M.J."/>
            <person name="Wortman J.R."/>
            <person name="Jordar V.S."/>
            <person name="Maiti R."/>
            <person name="Kodira C.D."/>
            <person name="Neafsey D.E."/>
            <person name="Zeng Q."/>
            <person name="Hung C.-Y."/>
            <person name="McMahan C."/>
            <person name="Muszewska A."/>
            <person name="Grynberg M."/>
            <person name="Mandel M.A."/>
            <person name="Kellner E.M."/>
            <person name="Barker B.M."/>
            <person name="Galgiani J.N."/>
            <person name="Orbach M.J."/>
            <person name="Kirkland T.N."/>
            <person name="Cole G.T."/>
            <person name="Henn M.R."/>
            <person name="Birren B.W."/>
            <person name="Taylor J.W."/>
        </authorList>
    </citation>
    <scope>NUCLEOTIDE SEQUENCE [LARGE SCALE GENOMIC DNA]</scope>
    <source>
        <strain evidence="3">RMSCC 3488</strain>
    </source>
</reference>
<name>A0A0J6FAY4_COCPO</name>
<dbReference type="VEuPathDB" id="FungiDB:CPAG_02758"/>
<reference evidence="3" key="3">
    <citation type="journal article" date="2010" name="Genome Res.">
        <title>Population genomic sequencing of Coccidioides fungi reveals recent hybridization and transposon control.</title>
        <authorList>
            <person name="Neafsey D.E."/>
            <person name="Barker B.M."/>
            <person name="Sharpton T.J."/>
            <person name="Stajich J.E."/>
            <person name="Park D.J."/>
            <person name="Whiston E."/>
            <person name="Hung C.-Y."/>
            <person name="McMahan C."/>
            <person name="White J."/>
            <person name="Sykes S."/>
            <person name="Heiman D."/>
            <person name="Young S."/>
            <person name="Zeng Q."/>
            <person name="Abouelleil A."/>
            <person name="Aftuck L."/>
            <person name="Bessette D."/>
            <person name="Brown A."/>
            <person name="FitzGerald M."/>
            <person name="Lui A."/>
            <person name="Macdonald J.P."/>
            <person name="Priest M."/>
            <person name="Orbach M.J."/>
            <person name="Galgiani J.N."/>
            <person name="Kirkland T.N."/>
            <person name="Cole G.T."/>
            <person name="Birren B.W."/>
            <person name="Henn M.R."/>
            <person name="Taylor J.W."/>
            <person name="Rounsley S.D."/>
        </authorList>
    </citation>
    <scope>NUCLEOTIDE SEQUENCE [LARGE SCALE GENOMIC DNA]</scope>
    <source>
        <strain evidence="3">RMSCC 3488</strain>
    </source>
</reference>
<reference evidence="2 3" key="1">
    <citation type="submission" date="2007-06" db="EMBL/GenBank/DDBJ databases">
        <title>The Genome Sequence of Coccidioides posadasii RMSCC_3488.</title>
        <authorList>
            <consortium name="Coccidioides Genome Resources Consortium"/>
            <consortium name="The Broad Institute Genome Sequencing Platform"/>
            <person name="Henn M.R."/>
            <person name="Sykes S."/>
            <person name="Young S."/>
            <person name="Jaffe D."/>
            <person name="Berlin A."/>
            <person name="Alvarez P."/>
            <person name="Butler J."/>
            <person name="Gnerre S."/>
            <person name="Grabherr M."/>
            <person name="Mauceli E."/>
            <person name="Brockman W."/>
            <person name="Kodira C."/>
            <person name="Alvarado L."/>
            <person name="Zeng Q."/>
            <person name="Crawford M."/>
            <person name="Antoine C."/>
            <person name="Devon K."/>
            <person name="Galgiani J."/>
            <person name="Orsborn K."/>
            <person name="Lewis M.L."/>
            <person name="Nusbaum C."/>
            <person name="Galagan J."/>
            <person name="Birren B."/>
        </authorList>
    </citation>
    <scope>NUCLEOTIDE SEQUENCE [LARGE SCALE GENOMIC DNA]</scope>
    <source>
        <strain evidence="2 3">RMSCC 3488</strain>
    </source>
</reference>
<evidence type="ECO:0000313" key="2">
    <source>
        <dbReference type="EMBL" id="KMM66420.1"/>
    </source>
</evidence>
<accession>A0A0J6FAY4</accession>
<protein>
    <submittedName>
        <fullName evidence="2">Uncharacterized protein</fullName>
    </submittedName>
</protein>
<feature type="region of interest" description="Disordered" evidence="1">
    <location>
        <begin position="83"/>
        <end position="102"/>
    </location>
</feature>